<accession>A0AAF0CC34</accession>
<dbReference type="Proteomes" id="UP001214043">
    <property type="component" value="Chromosome"/>
</dbReference>
<reference evidence="2" key="1">
    <citation type="submission" date="2023-02" db="EMBL/GenBank/DDBJ databases">
        <title>Genome sequence of Hyphococcus flavus.</title>
        <authorList>
            <person name="Rong J.-C."/>
            <person name="Zhao Q."/>
            <person name="Yi M."/>
            <person name="Wu J.-Y."/>
        </authorList>
    </citation>
    <scope>NUCLEOTIDE SEQUENCE</scope>
    <source>
        <strain evidence="2">MCCC 1K03223</strain>
    </source>
</reference>
<protein>
    <recommendedName>
        <fullName evidence="4">Lipoprotein</fullName>
    </recommendedName>
</protein>
<dbReference type="RefSeq" id="WP_274494378.1">
    <property type="nucleotide sequence ID" value="NZ_CP118166.1"/>
</dbReference>
<evidence type="ECO:0008006" key="4">
    <source>
        <dbReference type="Google" id="ProtNLM"/>
    </source>
</evidence>
<evidence type="ECO:0000313" key="2">
    <source>
        <dbReference type="EMBL" id="WDI32455.1"/>
    </source>
</evidence>
<feature type="signal peptide" evidence="1">
    <location>
        <begin position="1"/>
        <end position="18"/>
    </location>
</feature>
<evidence type="ECO:0000313" key="3">
    <source>
        <dbReference type="Proteomes" id="UP001214043"/>
    </source>
</evidence>
<feature type="chain" id="PRO_5041951749" description="Lipoprotein" evidence="1">
    <location>
        <begin position="19"/>
        <end position="101"/>
    </location>
</feature>
<evidence type="ECO:0000256" key="1">
    <source>
        <dbReference type="SAM" id="SignalP"/>
    </source>
</evidence>
<keyword evidence="3" id="KW-1185">Reference proteome</keyword>
<dbReference type="PROSITE" id="PS51257">
    <property type="entry name" value="PROKAR_LIPOPROTEIN"/>
    <property type="match status" value="1"/>
</dbReference>
<sequence length="101" mass="10719">MMNKLILLIAAFSLAACATVSPRKRIENRLMEFGLSEDKAECMGNELDDRLDRGDMKAVADFIGNINAASSPGEGLDALLSIDNARAAGAIARSSVACAFR</sequence>
<dbReference type="AlphaFoldDB" id="A0AAF0CC34"/>
<organism evidence="2 3">
    <name type="scientific">Hyphococcus flavus</name>
    <dbReference type="NCBI Taxonomy" id="1866326"/>
    <lineage>
        <taxon>Bacteria</taxon>
        <taxon>Pseudomonadati</taxon>
        <taxon>Pseudomonadota</taxon>
        <taxon>Alphaproteobacteria</taxon>
        <taxon>Parvularculales</taxon>
        <taxon>Parvularculaceae</taxon>
        <taxon>Hyphococcus</taxon>
    </lineage>
</organism>
<name>A0AAF0CC34_9PROT</name>
<dbReference type="KEGG" id="hfl:PUV54_04510"/>
<gene>
    <name evidence="2" type="ORF">PUV54_04510</name>
</gene>
<keyword evidence="1" id="KW-0732">Signal</keyword>
<proteinExistence type="predicted"/>
<dbReference type="EMBL" id="CP118166">
    <property type="protein sequence ID" value="WDI32455.1"/>
    <property type="molecule type" value="Genomic_DNA"/>
</dbReference>